<feature type="transmembrane region" description="Helical" evidence="1">
    <location>
        <begin position="44"/>
        <end position="62"/>
    </location>
</feature>
<organism evidence="2 3">
    <name type="scientific">Natrinema hispanicum</name>
    <dbReference type="NCBI Taxonomy" id="392421"/>
    <lineage>
        <taxon>Archaea</taxon>
        <taxon>Methanobacteriati</taxon>
        <taxon>Methanobacteriota</taxon>
        <taxon>Stenosarchaea group</taxon>
        <taxon>Halobacteria</taxon>
        <taxon>Halobacteriales</taxon>
        <taxon>Natrialbaceae</taxon>
        <taxon>Natrinema</taxon>
    </lineage>
</organism>
<evidence type="ECO:0000313" key="3">
    <source>
        <dbReference type="Proteomes" id="UP000291097"/>
    </source>
</evidence>
<comment type="caution">
    <text evidence="2">The sequence shown here is derived from an EMBL/GenBank/DDBJ whole genome shotgun (WGS) entry which is preliminary data.</text>
</comment>
<evidence type="ECO:0000313" key="2">
    <source>
        <dbReference type="EMBL" id="RZV05239.1"/>
    </source>
</evidence>
<reference evidence="2 3" key="1">
    <citation type="submission" date="2019-02" db="EMBL/GenBank/DDBJ databases">
        <title>Genomic Encyclopedia of Archaeal and Bacterial Type Strains, Phase II (KMG-II): from individual species to whole genera.</title>
        <authorList>
            <person name="Goeker M."/>
        </authorList>
    </citation>
    <scope>NUCLEOTIDE SEQUENCE [LARGE SCALE GENOMIC DNA]</scope>
    <source>
        <strain evidence="2 3">DSM 18328</strain>
    </source>
</reference>
<keyword evidence="1" id="KW-0472">Membrane</keyword>
<dbReference type="Proteomes" id="UP000291097">
    <property type="component" value="Unassembled WGS sequence"/>
</dbReference>
<keyword evidence="1" id="KW-0812">Transmembrane</keyword>
<proteinExistence type="predicted"/>
<dbReference type="EMBL" id="SHMP01000010">
    <property type="protein sequence ID" value="RZV05239.1"/>
    <property type="molecule type" value="Genomic_DNA"/>
</dbReference>
<evidence type="ECO:0000256" key="1">
    <source>
        <dbReference type="SAM" id="Phobius"/>
    </source>
</evidence>
<feature type="transmembrane region" description="Helical" evidence="1">
    <location>
        <begin position="21"/>
        <end position="38"/>
    </location>
</feature>
<dbReference type="AlphaFoldDB" id="A0A482YAV0"/>
<keyword evidence="1" id="KW-1133">Transmembrane helix</keyword>
<accession>A0A482YAV0</accession>
<protein>
    <submittedName>
        <fullName evidence="2">Uncharacterized protein</fullName>
    </submittedName>
</protein>
<gene>
    <name evidence="2" type="ORF">BDK88_4263</name>
</gene>
<sequence length="71" mass="7631">MNLRDLPFVGELLGAGAEDRVFDVLLLIGPLMILFIAVVGRSILTSAGAIIYILSFISYIIYRSISTSGIA</sequence>
<name>A0A482YAV0_9EURY</name>